<keyword evidence="1" id="KW-0812">Transmembrane</keyword>
<name>A0A1L7AI24_9PROT</name>
<accession>A0A1L7AI24</accession>
<feature type="transmembrane region" description="Helical" evidence="1">
    <location>
        <begin position="218"/>
        <end position="237"/>
    </location>
</feature>
<feature type="transmembrane region" description="Helical" evidence="1">
    <location>
        <begin position="22"/>
        <end position="39"/>
    </location>
</feature>
<feature type="transmembrane region" description="Helical" evidence="1">
    <location>
        <begin position="82"/>
        <end position="106"/>
    </location>
</feature>
<dbReference type="PANTHER" id="PTHR18640:SF5">
    <property type="entry name" value="SODIUM_BILE ACID COTRANSPORTER 7"/>
    <property type="match status" value="1"/>
</dbReference>
<organism evidence="2 3">
    <name type="scientific">Roseomonas gilardii</name>
    <dbReference type="NCBI Taxonomy" id="257708"/>
    <lineage>
        <taxon>Bacteria</taxon>
        <taxon>Pseudomonadati</taxon>
        <taxon>Pseudomonadota</taxon>
        <taxon>Alphaproteobacteria</taxon>
        <taxon>Acetobacterales</taxon>
        <taxon>Roseomonadaceae</taxon>
        <taxon>Roseomonas</taxon>
    </lineage>
</organism>
<dbReference type="EMBL" id="CP015583">
    <property type="protein sequence ID" value="APT58360.1"/>
    <property type="molecule type" value="Genomic_DNA"/>
</dbReference>
<feature type="transmembrane region" description="Helical" evidence="1">
    <location>
        <begin position="145"/>
        <end position="167"/>
    </location>
</feature>
<dbReference type="PIRSF" id="PIRSF026166">
    <property type="entry name" value="UCP026166"/>
    <property type="match status" value="1"/>
</dbReference>
<evidence type="ECO:0000256" key="1">
    <source>
        <dbReference type="SAM" id="Phobius"/>
    </source>
</evidence>
<feature type="transmembrane region" description="Helical" evidence="1">
    <location>
        <begin position="51"/>
        <end position="70"/>
    </location>
</feature>
<dbReference type="InterPro" id="IPR016833">
    <property type="entry name" value="Put_Na-Bile_cotransptr"/>
</dbReference>
<dbReference type="GO" id="GO:0005886">
    <property type="term" value="C:plasma membrane"/>
    <property type="evidence" value="ECO:0007669"/>
    <property type="project" value="TreeGrafter"/>
</dbReference>
<dbReference type="AlphaFoldDB" id="A0A1L7AI24"/>
<dbReference type="InterPro" id="IPR038770">
    <property type="entry name" value="Na+/solute_symporter_sf"/>
</dbReference>
<dbReference type="PANTHER" id="PTHR18640">
    <property type="entry name" value="SOLUTE CARRIER FAMILY 10 MEMBER 7"/>
    <property type="match status" value="1"/>
</dbReference>
<protein>
    <recommendedName>
        <fullName evidence="4">Bile acid:sodium symporter</fullName>
    </recommendedName>
</protein>
<dbReference type="Pfam" id="PF13593">
    <property type="entry name" value="SBF_like"/>
    <property type="match status" value="1"/>
</dbReference>
<keyword evidence="1" id="KW-1133">Transmembrane helix</keyword>
<gene>
    <name evidence="2" type="ORF">RGI145_15845</name>
</gene>
<reference evidence="2 3" key="1">
    <citation type="submission" date="2016-05" db="EMBL/GenBank/DDBJ databases">
        <title>Complete Genome and Methylome Analysis of Psychrotrophic Bacterial Isolates from Antarctic Lake Untersee.</title>
        <authorList>
            <person name="Fomenkov A."/>
            <person name="Akimov V.N."/>
            <person name="Vasilyeva L.V."/>
            <person name="Andersen D."/>
            <person name="Vincze T."/>
            <person name="Roberts R.J."/>
        </authorList>
    </citation>
    <scope>NUCLEOTIDE SEQUENCE [LARGE SCALE GENOMIC DNA]</scope>
    <source>
        <strain evidence="2 3">U14-5</strain>
    </source>
</reference>
<feature type="transmembrane region" description="Helical" evidence="1">
    <location>
        <begin position="179"/>
        <end position="197"/>
    </location>
</feature>
<sequence length="352" mass="37617">MAANPSSAAPPARRSILARLRIDPYILLIIGMVVLASVLPARGEAAEVVDYATNFAIALLFFLYGARLSREAVMAGVTNWKLQLVVFLSTYLLFPILAIGLSYAVRPALGEMLALGIIFVGVLPSTVQSSIAFTSIARGNVPAALCAASVSNLIGIVLTPLLVGVLMTTNGESGISFGAIRGIMLQLLLPFVLGQLVRRWLMPVLHRHKQLVGYVDRSSILFVVYGAFSEGVVNGLWHQVDVLSIAILLVANAALLAVVMLLLHWYTRAAGFSREDRITILFCGSKKSLASGIPMASLLFSGQAVSMIVLPIMLFHQIQLMVCASLATRWGREAAEAERIAAAPPAVAAQRA</sequence>
<feature type="transmembrane region" description="Helical" evidence="1">
    <location>
        <begin position="243"/>
        <end position="267"/>
    </location>
</feature>
<dbReference type="Gene3D" id="1.20.1530.20">
    <property type="match status" value="1"/>
</dbReference>
<feature type="transmembrane region" description="Helical" evidence="1">
    <location>
        <begin position="288"/>
        <end position="315"/>
    </location>
</feature>
<evidence type="ECO:0000313" key="2">
    <source>
        <dbReference type="EMBL" id="APT58360.1"/>
    </source>
</evidence>
<keyword evidence="1" id="KW-0472">Membrane</keyword>
<evidence type="ECO:0008006" key="4">
    <source>
        <dbReference type="Google" id="ProtNLM"/>
    </source>
</evidence>
<proteinExistence type="predicted"/>
<evidence type="ECO:0000313" key="3">
    <source>
        <dbReference type="Proteomes" id="UP000185494"/>
    </source>
</evidence>
<dbReference type="eggNOG" id="COG0385">
    <property type="taxonomic scope" value="Bacteria"/>
</dbReference>
<dbReference type="Proteomes" id="UP000185494">
    <property type="component" value="Chromosome 1"/>
</dbReference>
<feature type="transmembrane region" description="Helical" evidence="1">
    <location>
        <begin position="112"/>
        <end position="133"/>
    </location>
</feature>
<dbReference type="STRING" id="257708.RGI145_15845"/>
<dbReference type="RefSeq" id="WP_075799127.1">
    <property type="nucleotide sequence ID" value="NZ_CP015583.1"/>
</dbReference>
<dbReference type="KEGG" id="rgi:RGI145_15845"/>